<organism evidence="2 3">
    <name type="scientific">Adhaeribacter rhizoryzae</name>
    <dbReference type="NCBI Taxonomy" id="2607907"/>
    <lineage>
        <taxon>Bacteria</taxon>
        <taxon>Pseudomonadati</taxon>
        <taxon>Bacteroidota</taxon>
        <taxon>Cytophagia</taxon>
        <taxon>Cytophagales</taxon>
        <taxon>Hymenobacteraceae</taxon>
        <taxon>Adhaeribacter</taxon>
    </lineage>
</organism>
<evidence type="ECO:0000313" key="2">
    <source>
        <dbReference type="EMBL" id="KAA5549503.1"/>
    </source>
</evidence>
<gene>
    <name evidence="2" type="ORF">F0145_02645</name>
</gene>
<dbReference type="RefSeq" id="WP_150086574.1">
    <property type="nucleotide sequence ID" value="NZ_VWSF01000001.1"/>
</dbReference>
<comment type="caution">
    <text evidence="2">The sequence shown here is derived from an EMBL/GenBank/DDBJ whole genome shotgun (WGS) entry which is preliminary data.</text>
</comment>
<accession>A0A5M6DPV6</accession>
<protein>
    <submittedName>
        <fullName evidence="2">Uncharacterized protein</fullName>
    </submittedName>
</protein>
<feature type="transmembrane region" description="Helical" evidence="1">
    <location>
        <begin position="44"/>
        <end position="63"/>
    </location>
</feature>
<evidence type="ECO:0000313" key="3">
    <source>
        <dbReference type="Proteomes" id="UP000323426"/>
    </source>
</evidence>
<keyword evidence="1" id="KW-1133">Transmembrane helix</keyword>
<keyword evidence="1" id="KW-0812">Transmembrane</keyword>
<reference evidence="2 3" key="1">
    <citation type="submission" date="2019-09" db="EMBL/GenBank/DDBJ databases">
        <title>Genome sequence and assembly of Adhaeribacter sp.</title>
        <authorList>
            <person name="Chhetri G."/>
        </authorList>
    </citation>
    <scope>NUCLEOTIDE SEQUENCE [LARGE SCALE GENOMIC DNA]</scope>
    <source>
        <strain evidence="2 3">DK36</strain>
    </source>
</reference>
<evidence type="ECO:0000256" key="1">
    <source>
        <dbReference type="SAM" id="Phobius"/>
    </source>
</evidence>
<dbReference type="AlphaFoldDB" id="A0A5M6DPV6"/>
<dbReference type="EMBL" id="VWSF01000001">
    <property type="protein sequence ID" value="KAA5549503.1"/>
    <property type="molecule type" value="Genomic_DNA"/>
</dbReference>
<name>A0A5M6DPV6_9BACT</name>
<keyword evidence="3" id="KW-1185">Reference proteome</keyword>
<keyword evidence="1" id="KW-0472">Membrane</keyword>
<dbReference type="Proteomes" id="UP000323426">
    <property type="component" value="Unassembled WGS sequence"/>
</dbReference>
<proteinExistence type="predicted"/>
<feature type="transmembrane region" description="Helical" evidence="1">
    <location>
        <begin position="18"/>
        <end position="38"/>
    </location>
</feature>
<sequence>MEKLEIYHPDKFYPNRTFIIYSAVVLLLFLSFILQELGFDHNTVIFDTVVYLALFCFISGNILKLISIGKCKPLYGKLNGEIIFEKGSIKIQGEIIPIDEVQKIEFEGTDWLGLYEQNRFSFENGLSNGTKNWLIVYLNDSSQRRIRFQKYEACQLIRFKEVLLDYYANGKIIPILN</sequence>